<protein>
    <recommendedName>
        <fullName evidence="9">Mab-21-like HhH/H2TH-like domain-containing protein</fullName>
    </recommendedName>
</protein>
<keyword evidence="11" id="KW-1185">Reference proteome</keyword>
<dbReference type="PANTHER" id="PTHR10656">
    <property type="entry name" value="CELL FATE DETERMINING PROTEIN MAB21-RELATED"/>
    <property type="match status" value="1"/>
</dbReference>
<evidence type="ECO:0000256" key="1">
    <source>
        <dbReference type="ARBA" id="ARBA00001946"/>
    </source>
</evidence>
<dbReference type="Pfam" id="PF20266">
    <property type="entry name" value="Mab-21_C"/>
    <property type="match status" value="1"/>
</dbReference>
<keyword evidence="6" id="KW-0547">Nucleotide-binding</keyword>
<evidence type="ECO:0000256" key="7">
    <source>
        <dbReference type="ARBA" id="ARBA00022842"/>
    </source>
</evidence>
<sequence>MNLDDLSQSKSDGDKDDSVLSGGSIHKDEAISSLTPLDLFLLDLDKNTALIPRCQEVIDIQMGVENLLKDLLLEVEQENPFLKTTLINSGSFYEDTKVEKPNEFDYLVQLDNFSEPRDIQYEELAGASVIVIPSQSSFDKLRNLSTYKDVPRSISHFQWKTHVKGPFYEILREKESGYEGYGLRVIEGLTKHGPACSLKLQWIGGERYSGLKIGVDLSLAVKINFSSSTMNLKHCTEIPADVMQKIISDSVPYFFAVSDYKGTNCPSSNLLKDHLGDSHPNEYFFRLRCSQSCLEQALFQHFGPEGGPTVCLRILKMLRDISTIVDLAPHEFLLNANTRLPNTEFQDYLGLDLPEGSNGYFSSYALKTLVLAEWSRYPEKKYWSGSCMSDRVSRLLDQLLLCVKHGGMRSFFYSDYNVLPGDFDEEMSGGQATAINSITILQHWMTSKRNDTDYNFNDCLQSVTEDSRLASHKITFTNLSCLTLSNTFRRELELVISKATGIEPLDRNKTRQRNGPFSTNRNQFLLSFTLNQICFCEIYIQALVKKVASKEKLILLNPRKCFVSNEGYTRALDLFKEVAVTRMNSLGDNLPNYNIWTKEFKPGDKGIANFVKFLSDIFREDLQILQSKL</sequence>
<dbReference type="GO" id="GO:0016779">
    <property type="term" value="F:nucleotidyltransferase activity"/>
    <property type="evidence" value="ECO:0007669"/>
    <property type="project" value="UniProtKB-KW"/>
</dbReference>
<dbReference type="Gene3D" id="3.30.460.90">
    <property type="match status" value="1"/>
</dbReference>
<evidence type="ECO:0000256" key="4">
    <source>
        <dbReference type="ARBA" id="ARBA00022695"/>
    </source>
</evidence>
<evidence type="ECO:0000256" key="5">
    <source>
        <dbReference type="ARBA" id="ARBA00022723"/>
    </source>
</evidence>
<keyword evidence="6" id="KW-0067">ATP-binding</keyword>
<evidence type="ECO:0000256" key="2">
    <source>
        <dbReference type="ARBA" id="ARBA00008307"/>
    </source>
</evidence>
<feature type="region of interest" description="Disordered" evidence="8">
    <location>
        <begin position="1"/>
        <end position="22"/>
    </location>
</feature>
<dbReference type="Gene3D" id="1.10.1410.40">
    <property type="match status" value="1"/>
</dbReference>
<dbReference type="SMART" id="SM01265">
    <property type="entry name" value="Mab-21"/>
    <property type="match status" value="1"/>
</dbReference>
<dbReference type="InterPro" id="IPR046906">
    <property type="entry name" value="Mab-21_HhH/H2TH-like"/>
</dbReference>
<dbReference type="PANTHER" id="PTHR10656:SF42">
    <property type="entry name" value="CYCLIC GMP-AMP SYNTHASE-LIKE PROTEIN-RELATED"/>
    <property type="match status" value="1"/>
</dbReference>
<comment type="similarity">
    <text evidence="2">Belongs to the mab-21 family.</text>
</comment>
<keyword evidence="4" id="KW-0548">Nucleotidyltransferase</keyword>
<comment type="cofactor">
    <cofactor evidence="1">
        <name>Mg(2+)</name>
        <dbReference type="ChEBI" id="CHEBI:18420"/>
    </cofactor>
</comment>
<proteinExistence type="inferred from homology"/>
<dbReference type="EMBL" id="CALNXJ010000002">
    <property type="protein sequence ID" value="CAH3034109.1"/>
    <property type="molecule type" value="Genomic_DNA"/>
</dbReference>
<evidence type="ECO:0000259" key="9">
    <source>
        <dbReference type="Pfam" id="PF20266"/>
    </source>
</evidence>
<dbReference type="GO" id="GO:0046872">
    <property type="term" value="F:metal ion binding"/>
    <property type="evidence" value="ECO:0007669"/>
    <property type="project" value="UniProtKB-KW"/>
</dbReference>
<reference evidence="10 11" key="1">
    <citation type="submission" date="2022-05" db="EMBL/GenBank/DDBJ databases">
        <authorList>
            <consortium name="Genoscope - CEA"/>
            <person name="William W."/>
        </authorList>
    </citation>
    <scope>NUCLEOTIDE SEQUENCE [LARGE SCALE GENOMIC DNA]</scope>
</reference>
<keyword evidence="7" id="KW-0460">Magnesium</keyword>
<keyword evidence="3" id="KW-0808">Transferase</keyword>
<comment type="caution">
    <text evidence="10">The sequence shown here is derived from an EMBL/GenBank/DDBJ whole genome shotgun (WGS) entry which is preliminary data.</text>
</comment>
<keyword evidence="5" id="KW-0479">Metal-binding</keyword>
<organism evidence="10 11">
    <name type="scientific">Pocillopora meandrina</name>
    <dbReference type="NCBI Taxonomy" id="46732"/>
    <lineage>
        <taxon>Eukaryota</taxon>
        <taxon>Metazoa</taxon>
        <taxon>Cnidaria</taxon>
        <taxon>Anthozoa</taxon>
        <taxon>Hexacorallia</taxon>
        <taxon>Scleractinia</taxon>
        <taxon>Astrocoeniina</taxon>
        <taxon>Pocilloporidae</taxon>
        <taxon>Pocillopora</taxon>
    </lineage>
</organism>
<dbReference type="Proteomes" id="UP001159428">
    <property type="component" value="Unassembled WGS sequence"/>
</dbReference>
<feature type="domain" description="Mab-21-like HhH/H2TH-like" evidence="9">
    <location>
        <begin position="361"/>
        <end position="423"/>
    </location>
</feature>
<name>A0AAU9VS15_9CNID</name>
<gene>
    <name evidence="10" type="ORF">PMEA_00010483</name>
</gene>
<evidence type="ECO:0000313" key="10">
    <source>
        <dbReference type="EMBL" id="CAH3034109.1"/>
    </source>
</evidence>
<evidence type="ECO:0000256" key="3">
    <source>
        <dbReference type="ARBA" id="ARBA00022679"/>
    </source>
</evidence>
<evidence type="ECO:0000313" key="11">
    <source>
        <dbReference type="Proteomes" id="UP001159428"/>
    </source>
</evidence>
<dbReference type="InterPro" id="IPR024810">
    <property type="entry name" value="MAB21L/cGLR"/>
</dbReference>
<accession>A0AAU9VS15</accession>
<feature type="compositionally biased region" description="Low complexity" evidence="8">
    <location>
        <begin position="1"/>
        <end position="10"/>
    </location>
</feature>
<dbReference type="GO" id="GO:0005524">
    <property type="term" value="F:ATP binding"/>
    <property type="evidence" value="ECO:0007669"/>
    <property type="project" value="UniProtKB-KW"/>
</dbReference>
<evidence type="ECO:0000256" key="8">
    <source>
        <dbReference type="SAM" id="MobiDB-lite"/>
    </source>
</evidence>
<dbReference type="AlphaFoldDB" id="A0AAU9VS15"/>
<evidence type="ECO:0000256" key="6">
    <source>
        <dbReference type="ARBA" id="ARBA00022840"/>
    </source>
</evidence>